<protein>
    <submittedName>
        <fullName evidence="1">Uncharacterized protein</fullName>
    </submittedName>
</protein>
<sequence length="309" mass="34326">MAPQNVGPCPSSFSNELFPGLATLFFNHFLHLASSLQTSSSTHHPKPPMNGSKKPAAKRRKTVAFSPQVEMRHVDEHGGSVLDVETRDLHPASDEEDPAYLGLTNAARNIDKNLCFLSKTAYDEYSMPVTAYPADKTWKYGELDKLLRHYTDGDMAKDMSDAAHEFQGRTSSVLLALSRILKRLEEVKETQDRELEEAEDREDEQSSDDESVEEMVDQTEAQEDEEDHDVTDNNNNGDGENADGDAGEDGYAGDGESVSGDEESASGGDENTNEESGQEDSEDEPIRYMAPRTRRNYCPARGRRISRRG</sequence>
<comment type="caution">
    <text evidence="1">The sequence shown here is derived from an EMBL/GenBank/DDBJ whole genome shotgun (WGS) entry which is preliminary data.</text>
</comment>
<evidence type="ECO:0000313" key="2">
    <source>
        <dbReference type="Proteomes" id="UP000724584"/>
    </source>
</evidence>
<accession>A0ACB7PQX7</accession>
<dbReference type="EMBL" id="JAGIZQ010000001">
    <property type="protein sequence ID" value="KAH6650398.1"/>
    <property type="molecule type" value="Genomic_DNA"/>
</dbReference>
<evidence type="ECO:0000313" key="1">
    <source>
        <dbReference type="EMBL" id="KAH6650398.1"/>
    </source>
</evidence>
<proteinExistence type="predicted"/>
<organism evidence="1 2">
    <name type="scientific">Chaetomium tenue</name>
    <dbReference type="NCBI Taxonomy" id="1854479"/>
    <lineage>
        <taxon>Eukaryota</taxon>
        <taxon>Fungi</taxon>
        <taxon>Dikarya</taxon>
        <taxon>Ascomycota</taxon>
        <taxon>Pezizomycotina</taxon>
        <taxon>Sordariomycetes</taxon>
        <taxon>Sordariomycetidae</taxon>
        <taxon>Sordariales</taxon>
        <taxon>Chaetomiaceae</taxon>
        <taxon>Chaetomium</taxon>
    </lineage>
</organism>
<dbReference type="Proteomes" id="UP000724584">
    <property type="component" value="Unassembled WGS sequence"/>
</dbReference>
<gene>
    <name evidence="1" type="ORF">F5144DRAFT_479620</name>
</gene>
<reference evidence="1 2" key="1">
    <citation type="journal article" date="2021" name="Nat. Commun.">
        <title>Genetic determinants of endophytism in the Arabidopsis root mycobiome.</title>
        <authorList>
            <person name="Mesny F."/>
            <person name="Miyauchi S."/>
            <person name="Thiergart T."/>
            <person name="Pickel B."/>
            <person name="Atanasova L."/>
            <person name="Karlsson M."/>
            <person name="Huettel B."/>
            <person name="Barry K.W."/>
            <person name="Haridas S."/>
            <person name="Chen C."/>
            <person name="Bauer D."/>
            <person name="Andreopoulos W."/>
            <person name="Pangilinan J."/>
            <person name="LaButti K."/>
            <person name="Riley R."/>
            <person name="Lipzen A."/>
            <person name="Clum A."/>
            <person name="Drula E."/>
            <person name="Henrissat B."/>
            <person name="Kohler A."/>
            <person name="Grigoriev I.V."/>
            <person name="Martin F.M."/>
            <person name="Hacquard S."/>
        </authorList>
    </citation>
    <scope>NUCLEOTIDE SEQUENCE [LARGE SCALE GENOMIC DNA]</scope>
    <source>
        <strain evidence="1 2">MPI-SDFR-AT-0079</strain>
    </source>
</reference>
<name>A0ACB7PQX7_9PEZI</name>
<keyword evidence="2" id="KW-1185">Reference proteome</keyword>